<keyword evidence="2 5" id="KW-0689">Ribosomal protein</keyword>
<evidence type="ECO:0000256" key="5">
    <source>
        <dbReference type="HAMAP-Rule" id="MF_01328"/>
    </source>
</evidence>
<evidence type="ECO:0000256" key="3">
    <source>
        <dbReference type="ARBA" id="ARBA00023274"/>
    </source>
</evidence>
<comment type="similarity">
    <text evidence="1 5">Belongs to the universal ribosomal protein uL4 family.</text>
</comment>
<keyword evidence="3 5" id="KW-0687">Ribonucleoprotein</keyword>
<dbReference type="Pfam" id="PF00573">
    <property type="entry name" value="Ribosomal_L4"/>
    <property type="match status" value="1"/>
</dbReference>
<dbReference type="Gene3D" id="3.40.1370.10">
    <property type="match status" value="1"/>
</dbReference>
<dbReference type="InterPro" id="IPR013005">
    <property type="entry name" value="Ribosomal_uL4-like"/>
</dbReference>
<gene>
    <name evidence="5" type="primary">rplD</name>
    <name evidence="7" type="ORF">COV08_00505</name>
</gene>
<name>A0A2H0RIN1_9BACT</name>
<organism evidence="7 8">
    <name type="scientific">Candidatus Vogelbacteria bacterium CG10_big_fil_rev_8_21_14_0_10_49_38</name>
    <dbReference type="NCBI Taxonomy" id="1975043"/>
    <lineage>
        <taxon>Bacteria</taxon>
        <taxon>Candidatus Vogeliibacteriota</taxon>
    </lineage>
</organism>
<sequence>MIEAKVYNFEGQEFGQAELPETLFGQKWNNDLVHQVALSMQANLRRVIADTKDRSQVRGGGKKPWRQKGTGQARHGSRRSPIWIGGGVTHGPTKEKNYSQKINQKMKVKAFFNVLSRKLADGEVIFVQDLPLATTKTKQAQIYLNNLAKAGFERINYKRGKRVLLTWPKIETAATKSFQNIPGTATASLRDINLLDLLNYKYVVLTKPAESLTILQNKVK</sequence>
<dbReference type="SUPFAM" id="SSF52166">
    <property type="entry name" value="Ribosomal protein L4"/>
    <property type="match status" value="1"/>
</dbReference>
<dbReference type="Proteomes" id="UP000230431">
    <property type="component" value="Unassembled WGS sequence"/>
</dbReference>
<protein>
    <recommendedName>
        <fullName evidence="4 5">Large ribosomal subunit protein uL4</fullName>
    </recommendedName>
</protein>
<comment type="function">
    <text evidence="5">One of the primary rRNA binding proteins, this protein initially binds near the 5'-end of the 23S rRNA. It is important during the early stages of 50S assembly. It makes multiple contacts with different domains of the 23S rRNA in the assembled 50S subunit and ribosome.</text>
</comment>
<dbReference type="GO" id="GO:0019843">
    <property type="term" value="F:rRNA binding"/>
    <property type="evidence" value="ECO:0007669"/>
    <property type="project" value="UniProtKB-UniRule"/>
</dbReference>
<comment type="function">
    <text evidence="5">Forms part of the polypeptide exit tunnel.</text>
</comment>
<dbReference type="GO" id="GO:0005840">
    <property type="term" value="C:ribosome"/>
    <property type="evidence" value="ECO:0007669"/>
    <property type="project" value="UniProtKB-KW"/>
</dbReference>
<dbReference type="GO" id="GO:0006412">
    <property type="term" value="P:translation"/>
    <property type="evidence" value="ECO:0007669"/>
    <property type="project" value="UniProtKB-UniRule"/>
</dbReference>
<dbReference type="AlphaFoldDB" id="A0A2H0RIN1"/>
<dbReference type="InterPro" id="IPR002136">
    <property type="entry name" value="Ribosomal_uL4"/>
</dbReference>
<feature type="region of interest" description="Disordered" evidence="6">
    <location>
        <begin position="50"/>
        <end position="95"/>
    </location>
</feature>
<dbReference type="PANTHER" id="PTHR10746">
    <property type="entry name" value="50S RIBOSOMAL PROTEIN L4"/>
    <property type="match status" value="1"/>
</dbReference>
<keyword evidence="5" id="KW-0694">RNA-binding</keyword>
<comment type="caution">
    <text evidence="7">The sequence shown here is derived from an EMBL/GenBank/DDBJ whole genome shotgun (WGS) entry which is preliminary data.</text>
</comment>
<dbReference type="PANTHER" id="PTHR10746:SF6">
    <property type="entry name" value="LARGE RIBOSOMAL SUBUNIT PROTEIN UL4M"/>
    <property type="match status" value="1"/>
</dbReference>
<evidence type="ECO:0000256" key="4">
    <source>
        <dbReference type="ARBA" id="ARBA00035244"/>
    </source>
</evidence>
<dbReference type="EMBL" id="PCYK01000003">
    <property type="protein sequence ID" value="PIR46399.1"/>
    <property type="molecule type" value="Genomic_DNA"/>
</dbReference>
<comment type="subunit">
    <text evidence="5">Part of the 50S ribosomal subunit.</text>
</comment>
<dbReference type="InterPro" id="IPR023574">
    <property type="entry name" value="Ribosomal_uL4_dom_sf"/>
</dbReference>
<proteinExistence type="inferred from homology"/>
<reference evidence="7 8" key="1">
    <citation type="submission" date="2017-09" db="EMBL/GenBank/DDBJ databases">
        <title>Depth-based differentiation of microbial function through sediment-hosted aquifers and enrichment of novel symbionts in the deep terrestrial subsurface.</title>
        <authorList>
            <person name="Probst A.J."/>
            <person name="Ladd B."/>
            <person name="Jarett J.K."/>
            <person name="Geller-Mcgrath D.E."/>
            <person name="Sieber C.M."/>
            <person name="Emerson J.B."/>
            <person name="Anantharaman K."/>
            <person name="Thomas B.C."/>
            <person name="Malmstrom R."/>
            <person name="Stieglmeier M."/>
            <person name="Klingl A."/>
            <person name="Woyke T."/>
            <person name="Ryan C.M."/>
            <person name="Banfield J.F."/>
        </authorList>
    </citation>
    <scope>NUCLEOTIDE SEQUENCE [LARGE SCALE GENOMIC DNA]</scope>
    <source>
        <strain evidence="7">CG10_big_fil_rev_8_21_14_0_10_49_38</strain>
    </source>
</reference>
<evidence type="ECO:0000313" key="7">
    <source>
        <dbReference type="EMBL" id="PIR46399.1"/>
    </source>
</evidence>
<evidence type="ECO:0000256" key="2">
    <source>
        <dbReference type="ARBA" id="ARBA00022980"/>
    </source>
</evidence>
<dbReference type="GO" id="GO:0003735">
    <property type="term" value="F:structural constituent of ribosome"/>
    <property type="evidence" value="ECO:0007669"/>
    <property type="project" value="InterPro"/>
</dbReference>
<dbReference type="GO" id="GO:1990904">
    <property type="term" value="C:ribonucleoprotein complex"/>
    <property type="evidence" value="ECO:0007669"/>
    <property type="project" value="UniProtKB-KW"/>
</dbReference>
<evidence type="ECO:0000256" key="1">
    <source>
        <dbReference type="ARBA" id="ARBA00010528"/>
    </source>
</evidence>
<evidence type="ECO:0000313" key="8">
    <source>
        <dbReference type="Proteomes" id="UP000230431"/>
    </source>
</evidence>
<accession>A0A2H0RIN1</accession>
<evidence type="ECO:0000256" key="6">
    <source>
        <dbReference type="SAM" id="MobiDB-lite"/>
    </source>
</evidence>
<dbReference type="NCBIfam" id="TIGR03953">
    <property type="entry name" value="rplD_bact"/>
    <property type="match status" value="1"/>
</dbReference>
<keyword evidence="5" id="KW-0699">rRNA-binding</keyword>
<dbReference type="HAMAP" id="MF_01328_B">
    <property type="entry name" value="Ribosomal_uL4_B"/>
    <property type="match status" value="1"/>
</dbReference>